<proteinExistence type="predicted"/>
<dbReference type="EMBL" id="BGPR01016118">
    <property type="protein sequence ID" value="GBN71908.1"/>
    <property type="molecule type" value="Genomic_DNA"/>
</dbReference>
<name>A0A4Y2R843_ARAVE</name>
<dbReference type="Proteomes" id="UP000499080">
    <property type="component" value="Unassembled WGS sequence"/>
</dbReference>
<evidence type="ECO:0000313" key="3">
    <source>
        <dbReference type="Proteomes" id="UP000499080"/>
    </source>
</evidence>
<evidence type="ECO:0000313" key="2">
    <source>
        <dbReference type="EMBL" id="GBN71908.1"/>
    </source>
</evidence>
<comment type="caution">
    <text evidence="2">The sequence shown here is derived from an EMBL/GenBank/DDBJ whole genome shotgun (WGS) entry which is preliminary data.</text>
</comment>
<reference evidence="2 3" key="1">
    <citation type="journal article" date="2019" name="Sci. Rep.">
        <title>Orb-weaving spider Araneus ventricosus genome elucidates the spidroin gene catalogue.</title>
        <authorList>
            <person name="Kono N."/>
            <person name="Nakamura H."/>
            <person name="Ohtoshi R."/>
            <person name="Moran D.A.P."/>
            <person name="Shinohara A."/>
            <person name="Yoshida Y."/>
            <person name="Fujiwara M."/>
            <person name="Mori M."/>
            <person name="Tomita M."/>
            <person name="Arakawa K."/>
        </authorList>
    </citation>
    <scope>NUCLEOTIDE SEQUENCE [LARGE SCALE GENOMIC DNA]</scope>
</reference>
<protein>
    <submittedName>
        <fullName evidence="2">Uncharacterized protein</fullName>
    </submittedName>
</protein>
<keyword evidence="3" id="KW-1185">Reference proteome</keyword>
<organism evidence="2 3">
    <name type="scientific">Araneus ventricosus</name>
    <name type="common">Orbweaver spider</name>
    <name type="synonym">Epeira ventricosa</name>
    <dbReference type="NCBI Taxonomy" id="182803"/>
    <lineage>
        <taxon>Eukaryota</taxon>
        <taxon>Metazoa</taxon>
        <taxon>Ecdysozoa</taxon>
        <taxon>Arthropoda</taxon>
        <taxon>Chelicerata</taxon>
        <taxon>Arachnida</taxon>
        <taxon>Araneae</taxon>
        <taxon>Araneomorphae</taxon>
        <taxon>Entelegynae</taxon>
        <taxon>Araneoidea</taxon>
        <taxon>Araneidae</taxon>
        <taxon>Araneus</taxon>
    </lineage>
</organism>
<sequence>MPRKDGPYVILSQKSPTTFVIASCDKPDAPLGAYHVSALTPFQNVIRNQSPVVPLRRRGRPPEQPSVSNESPGKNAKISKITPPRRDGLRRCGYNQLPSPFYGRWRYWSHLFPMMPLCHSSLCACIVMLYSVLSCVL</sequence>
<accession>A0A4Y2R843</accession>
<gene>
    <name evidence="2" type="ORF">AVEN_154484_1</name>
</gene>
<feature type="region of interest" description="Disordered" evidence="1">
    <location>
        <begin position="50"/>
        <end position="90"/>
    </location>
</feature>
<dbReference type="OrthoDB" id="4369127at2759"/>
<evidence type="ECO:0000256" key="1">
    <source>
        <dbReference type="SAM" id="MobiDB-lite"/>
    </source>
</evidence>
<dbReference type="AlphaFoldDB" id="A0A4Y2R843"/>